<proteinExistence type="predicted"/>
<organism evidence="1 2">
    <name type="scientific">Actinophytocola oryzae</name>
    <dbReference type="NCBI Taxonomy" id="502181"/>
    <lineage>
        <taxon>Bacteria</taxon>
        <taxon>Bacillati</taxon>
        <taxon>Actinomycetota</taxon>
        <taxon>Actinomycetes</taxon>
        <taxon>Pseudonocardiales</taxon>
        <taxon>Pseudonocardiaceae</taxon>
    </lineage>
</organism>
<dbReference type="Proteomes" id="UP000294927">
    <property type="component" value="Unassembled WGS sequence"/>
</dbReference>
<protein>
    <submittedName>
        <fullName evidence="1">Uncharacterized protein</fullName>
    </submittedName>
</protein>
<name>A0A4R7V5E0_9PSEU</name>
<accession>A0A4R7V5E0</accession>
<dbReference type="AlphaFoldDB" id="A0A4R7V5E0"/>
<keyword evidence="2" id="KW-1185">Reference proteome</keyword>
<sequence length="94" mass="9864">MSYPPEEAVAELNGMRIGSAERGRRPVGNGASVDTLFSLASATMRVLPGHVDTADVPASPGLCSLAASARRTFDNPVGRYRRVVERGGGRCHGP</sequence>
<evidence type="ECO:0000313" key="2">
    <source>
        <dbReference type="Proteomes" id="UP000294927"/>
    </source>
</evidence>
<evidence type="ECO:0000313" key="1">
    <source>
        <dbReference type="EMBL" id="TDV44150.1"/>
    </source>
</evidence>
<comment type="caution">
    <text evidence="1">The sequence shown here is derived from an EMBL/GenBank/DDBJ whole genome shotgun (WGS) entry which is preliminary data.</text>
</comment>
<dbReference type="EMBL" id="SOCP01000014">
    <property type="protein sequence ID" value="TDV44150.1"/>
    <property type="molecule type" value="Genomic_DNA"/>
</dbReference>
<reference evidence="1 2" key="1">
    <citation type="submission" date="2019-03" db="EMBL/GenBank/DDBJ databases">
        <title>Genomic Encyclopedia of Archaeal and Bacterial Type Strains, Phase II (KMG-II): from individual species to whole genera.</title>
        <authorList>
            <person name="Goeker M."/>
        </authorList>
    </citation>
    <scope>NUCLEOTIDE SEQUENCE [LARGE SCALE GENOMIC DNA]</scope>
    <source>
        <strain evidence="1 2">DSM 45499</strain>
    </source>
</reference>
<gene>
    <name evidence="1" type="ORF">CLV71_11459</name>
</gene>